<proteinExistence type="predicted"/>
<dbReference type="PANTHER" id="PTHR46780">
    <property type="entry name" value="PROTEIN EVA-1"/>
    <property type="match status" value="1"/>
</dbReference>
<dbReference type="CDD" id="cd22823">
    <property type="entry name" value="Gal_Rha_Lectin"/>
    <property type="match status" value="2"/>
</dbReference>
<organism evidence="1 2">
    <name type="scientific">Apolygus lucorum</name>
    <name type="common">Small green plant bug</name>
    <name type="synonym">Lygocoris lucorum</name>
    <dbReference type="NCBI Taxonomy" id="248454"/>
    <lineage>
        <taxon>Eukaryota</taxon>
        <taxon>Metazoa</taxon>
        <taxon>Ecdysozoa</taxon>
        <taxon>Arthropoda</taxon>
        <taxon>Hexapoda</taxon>
        <taxon>Insecta</taxon>
        <taxon>Pterygota</taxon>
        <taxon>Neoptera</taxon>
        <taxon>Paraneoptera</taxon>
        <taxon>Hemiptera</taxon>
        <taxon>Heteroptera</taxon>
        <taxon>Panheteroptera</taxon>
        <taxon>Cimicomorpha</taxon>
        <taxon>Miridae</taxon>
        <taxon>Mirini</taxon>
        <taxon>Apolygus</taxon>
    </lineage>
</organism>
<sequence length="339" mass="38332">MKIVLLVISLIGLIPLVYLREGCDYAELSELCPCKAEETISRVFCHDEPVILDCLETQYISKIKEARFGRTHDYYCGNVDHPEDSNKTLTDCTEYSNVKNLIISKCRFKESCQVESRLFTSTGCPGDGSKYIKVTYICYEKEPYLGSKWNYNVSRGCQDEELKLDCSSNKERPIITVHSAVYGRTDPGECYDAKKNTNSLTCRAENSTSEVEKRCDEVSTCTINATKSIFGDPCPDVSKYLEVKEATKFLKELRLYAVDCFDKEKDKLENKSGRKVRGDGNFDSLALELNATRQRAVSVISALETELEFYKDSSVAAAFILVIYQDPGKEGWPQSLHKI</sequence>
<dbReference type="SMR" id="A0A6A4J0I2"/>
<protein>
    <submittedName>
        <fullName evidence="1">Uncharacterized protein</fullName>
    </submittedName>
</protein>
<dbReference type="Proteomes" id="UP000466442">
    <property type="component" value="Unassembled WGS sequence"/>
</dbReference>
<evidence type="ECO:0000313" key="1">
    <source>
        <dbReference type="EMBL" id="KAF6212103.1"/>
    </source>
</evidence>
<dbReference type="PROSITE" id="PS50228">
    <property type="entry name" value="SUEL_LECTIN"/>
    <property type="match status" value="1"/>
</dbReference>
<name>A0A6A4J0I2_APOLU</name>
<dbReference type="OrthoDB" id="1100386at2759"/>
<dbReference type="AlphaFoldDB" id="A0A6A4J0I2"/>
<accession>A0A6A4J0I2</accession>
<dbReference type="Gene3D" id="2.60.120.740">
    <property type="match status" value="2"/>
</dbReference>
<dbReference type="GO" id="GO:0030246">
    <property type="term" value="F:carbohydrate binding"/>
    <property type="evidence" value="ECO:0007669"/>
    <property type="project" value="InterPro"/>
</dbReference>
<reference evidence="1" key="1">
    <citation type="journal article" date="2021" name="Mol. Ecol. Resour.">
        <title>Apolygus lucorum genome provides insights into omnivorousness and mesophyll feeding.</title>
        <authorList>
            <person name="Liu Y."/>
            <person name="Liu H."/>
            <person name="Wang H."/>
            <person name="Huang T."/>
            <person name="Liu B."/>
            <person name="Yang B."/>
            <person name="Yin L."/>
            <person name="Li B."/>
            <person name="Zhang Y."/>
            <person name="Zhang S."/>
            <person name="Jiang F."/>
            <person name="Zhang X."/>
            <person name="Ren Y."/>
            <person name="Wang B."/>
            <person name="Wang S."/>
            <person name="Lu Y."/>
            <person name="Wu K."/>
            <person name="Fan W."/>
            <person name="Wang G."/>
        </authorList>
    </citation>
    <scope>NUCLEOTIDE SEQUENCE</scope>
    <source>
        <strain evidence="1">12Hb</strain>
    </source>
</reference>
<dbReference type="Pfam" id="PF02140">
    <property type="entry name" value="SUEL_Lectin"/>
    <property type="match status" value="2"/>
</dbReference>
<keyword evidence="2" id="KW-1185">Reference proteome</keyword>
<dbReference type="InterPro" id="IPR000922">
    <property type="entry name" value="Lectin_gal-bd_dom"/>
</dbReference>
<dbReference type="InterPro" id="IPR043159">
    <property type="entry name" value="Lectin_gal-bd_sf"/>
</dbReference>
<gene>
    <name evidence="1" type="ORF">GE061_012623</name>
</gene>
<dbReference type="EMBL" id="WIXP02000004">
    <property type="protein sequence ID" value="KAF6212103.1"/>
    <property type="molecule type" value="Genomic_DNA"/>
</dbReference>
<evidence type="ECO:0000313" key="2">
    <source>
        <dbReference type="Proteomes" id="UP000466442"/>
    </source>
</evidence>
<comment type="caution">
    <text evidence="1">The sequence shown here is derived from an EMBL/GenBank/DDBJ whole genome shotgun (WGS) entry which is preliminary data.</text>
</comment>